<dbReference type="Pfam" id="PF08279">
    <property type="entry name" value="HTH_11"/>
    <property type="match status" value="1"/>
</dbReference>
<proteinExistence type="predicted"/>
<dbReference type="InterPro" id="IPR002178">
    <property type="entry name" value="PTS_EIIA_type-2_dom"/>
</dbReference>
<dbReference type="InterPro" id="IPR050661">
    <property type="entry name" value="BglG_antiterminators"/>
</dbReference>
<evidence type="ECO:0000256" key="2">
    <source>
        <dbReference type="ARBA" id="ARBA00023015"/>
    </source>
</evidence>
<dbReference type="InterPro" id="IPR036388">
    <property type="entry name" value="WH-like_DNA-bd_sf"/>
</dbReference>
<dbReference type="InterPro" id="IPR016152">
    <property type="entry name" value="PTrfase/Anion_transptr"/>
</dbReference>
<dbReference type="InterPro" id="IPR013196">
    <property type="entry name" value="HTH_11"/>
</dbReference>
<sequence length="644" mass="74346">MVLFPYQRLAYLFDTIRAEVLPQEELAKRFSVSTRTIRTDILALSEILQRYGAQIQYERGVGYQLIISDEALFKTLPHQQEQLKVIPRTSKERVLALLVHFLTHPQSIKLDDIADEWFISRSTLQADMAEVREYLEKYHLSFDKRPHYGMKLLGAETSIRACLTDIFWQMYSAEDERAISQLQQDVLNDIDLTFLEKILQNRFERFDIKITPEGQRYLLYSCAISIVRITTGQELLEFEANDVDEVVKKAAIEIAEGFTYFLGTEVSQAESNYLSVQIAARCITDHSNVMSGMQQNSDVLVSHLLDYINSTYNYDLRRDEKLKSDLSIHLASMLARIKYQIRSSNPLLDEIKQYYPFAYDITLSAITNTDLYIDHKLSEDEIGYLTVHIGVALERNYNVGYERHPHALLVSDSGNATLRMIEAKIKRDFPQIQIVNTLSLREYELLSTIEEDFVITTVRLSEKNKPIVKIAPFPTPYQLEQLGRLAMIDRTRPYILEKFFSEKFFMVLKEETTQEELFKMVSQKLADEEYIDEEFYPSLVERESIVPTMLGEGIAIPHTVGLLAKKTTVVTILAPKGIAWGHDKNEMAYVIFLLAICKEEYEEAMAIYSLFVNFVKEKATKRLLNSQSFNDFQAIAKDSLGRIA</sequence>
<dbReference type="Gene3D" id="3.40.930.10">
    <property type="entry name" value="Mannitol-specific EII, Chain A"/>
    <property type="match status" value="1"/>
</dbReference>
<dbReference type="GO" id="GO:0006355">
    <property type="term" value="P:regulation of DNA-templated transcription"/>
    <property type="evidence" value="ECO:0007669"/>
    <property type="project" value="InterPro"/>
</dbReference>
<gene>
    <name evidence="8" type="ORF">IPMB12_03795</name>
</gene>
<dbReference type="PROSITE" id="PS51099">
    <property type="entry name" value="PTS_EIIB_TYPE_2"/>
    <property type="match status" value="1"/>
</dbReference>
<evidence type="ECO:0000256" key="3">
    <source>
        <dbReference type="ARBA" id="ARBA00023159"/>
    </source>
</evidence>
<dbReference type="Pfam" id="PF05043">
    <property type="entry name" value="Mga"/>
    <property type="match status" value="1"/>
</dbReference>
<dbReference type="SUPFAM" id="SSF55804">
    <property type="entry name" value="Phoshotransferase/anion transport protein"/>
    <property type="match status" value="1"/>
</dbReference>
<dbReference type="InParanoid" id="A0A6G9IAM7"/>
<organism evidence="8 9">
    <name type="scientific">Zophobihabitans entericus</name>
    <dbReference type="NCBI Taxonomy" id="1635327"/>
    <lineage>
        <taxon>Bacteria</taxon>
        <taxon>Pseudomonadati</taxon>
        <taxon>Pseudomonadota</taxon>
        <taxon>Gammaproteobacteria</taxon>
        <taxon>Orbales</taxon>
        <taxon>Orbaceae</taxon>
        <taxon>Zophobihabitans</taxon>
    </lineage>
</organism>
<evidence type="ECO:0000256" key="1">
    <source>
        <dbReference type="ARBA" id="ARBA00022737"/>
    </source>
</evidence>
<feature type="domain" description="PRD" evidence="7">
    <location>
        <begin position="292"/>
        <end position="399"/>
    </location>
</feature>
<dbReference type="InterPro" id="IPR011608">
    <property type="entry name" value="PRD"/>
</dbReference>
<dbReference type="Pfam" id="PF00359">
    <property type="entry name" value="PTS_EIIA_2"/>
    <property type="match status" value="1"/>
</dbReference>
<feature type="domain" description="PTS EIIB type-2" evidence="6">
    <location>
        <begin position="405"/>
        <end position="494"/>
    </location>
</feature>
<dbReference type="PANTHER" id="PTHR30185:SF13">
    <property type="entry name" value="LICABCH OPERON REGULATOR-RELATED"/>
    <property type="match status" value="1"/>
</dbReference>
<dbReference type="PROSITE" id="PS51372">
    <property type="entry name" value="PRD_2"/>
    <property type="match status" value="1"/>
</dbReference>
<dbReference type="PROSITE" id="PS51094">
    <property type="entry name" value="PTS_EIIA_TYPE_2"/>
    <property type="match status" value="1"/>
</dbReference>
<dbReference type="InterPro" id="IPR013011">
    <property type="entry name" value="PTS_EIIB_2"/>
</dbReference>
<evidence type="ECO:0000259" key="5">
    <source>
        <dbReference type="PROSITE" id="PS51094"/>
    </source>
</evidence>
<keyword evidence="4" id="KW-0804">Transcription</keyword>
<dbReference type="SUPFAM" id="SSF63520">
    <property type="entry name" value="PTS-regulatory domain, PRD"/>
    <property type="match status" value="1"/>
</dbReference>
<dbReference type="Gene3D" id="1.10.10.10">
    <property type="entry name" value="Winged helix-like DNA-binding domain superfamily/Winged helix DNA-binding domain"/>
    <property type="match status" value="2"/>
</dbReference>
<dbReference type="InterPro" id="IPR036634">
    <property type="entry name" value="PRD_sf"/>
</dbReference>
<dbReference type="FunCoup" id="A0A6G9IAM7">
    <property type="interactions" value="25"/>
</dbReference>
<dbReference type="EMBL" id="CP050253">
    <property type="protein sequence ID" value="QIQ20879.1"/>
    <property type="molecule type" value="Genomic_DNA"/>
</dbReference>
<dbReference type="Gene3D" id="1.10.1790.10">
    <property type="entry name" value="PRD domain"/>
    <property type="match status" value="1"/>
</dbReference>
<accession>A0A6G9IAM7</accession>
<protein>
    <submittedName>
        <fullName evidence="8">BglG family transcription antiterminator</fullName>
    </submittedName>
</protein>
<keyword evidence="1" id="KW-0677">Repeat</keyword>
<name>A0A6G9IAM7_9GAMM</name>
<dbReference type="Pfam" id="PF00874">
    <property type="entry name" value="PRD"/>
    <property type="match status" value="1"/>
</dbReference>
<dbReference type="AlphaFoldDB" id="A0A6G9IAM7"/>
<evidence type="ECO:0000313" key="9">
    <source>
        <dbReference type="Proteomes" id="UP000501168"/>
    </source>
</evidence>
<keyword evidence="9" id="KW-1185">Reference proteome</keyword>
<dbReference type="KEGG" id="orb:IPMB12_03795"/>
<dbReference type="Gene3D" id="3.40.50.2300">
    <property type="match status" value="1"/>
</dbReference>
<keyword evidence="2" id="KW-0805">Transcription regulation</keyword>
<evidence type="ECO:0000259" key="7">
    <source>
        <dbReference type="PROSITE" id="PS51372"/>
    </source>
</evidence>
<dbReference type="Proteomes" id="UP000501168">
    <property type="component" value="Chromosome"/>
</dbReference>
<dbReference type="GO" id="GO:0009401">
    <property type="term" value="P:phosphoenolpyruvate-dependent sugar phosphotransferase system"/>
    <property type="evidence" value="ECO:0007669"/>
    <property type="project" value="InterPro"/>
</dbReference>
<evidence type="ECO:0000259" key="6">
    <source>
        <dbReference type="PROSITE" id="PS51099"/>
    </source>
</evidence>
<evidence type="ECO:0000256" key="4">
    <source>
        <dbReference type="ARBA" id="ARBA00023163"/>
    </source>
</evidence>
<dbReference type="PANTHER" id="PTHR30185">
    <property type="entry name" value="CRYPTIC BETA-GLUCOSIDE BGL OPERON ANTITERMINATOR"/>
    <property type="match status" value="1"/>
</dbReference>
<keyword evidence="3" id="KW-0010">Activator</keyword>
<dbReference type="InterPro" id="IPR007737">
    <property type="entry name" value="Mga_HTH"/>
</dbReference>
<dbReference type="CDD" id="cd05568">
    <property type="entry name" value="PTS_IIB_bgl_like"/>
    <property type="match status" value="1"/>
</dbReference>
<dbReference type="CDD" id="cd00211">
    <property type="entry name" value="PTS_IIA_fru"/>
    <property type="match status" value="1"/>
</dbReference>
<evidence type="ECO:0000313" key="8">
    <source>
        <dbReference type="EMBL" id="QIQ20879.1"/>
    </source>
</evidence>
<feature type="domain" description="PTS EIIA type-2" evidence="5">
    <location>
        <begin position="498"/>
        <end position="639"/>
    </location>
</feature>
<dbReference type="RefSeq" id="WP_166915108.1">
    <property type="nucleotide sequence ID" value="NZ_CP050253.1"/>
</dbReference>
<reference evidence="8 9" key="1">
    <citation type="submission" date="2020-03" db="EMBL/GenBank/DDBJ databases">
        <title>Complete genome sequence of Orbus sp. IPMB12 (BCRC 80908).</title>
        <authorList>
            <person name="Lo W.-S."/>
            <person name="Chang T.-H."/>
            <person name="Kuo C.-H."/>
        </authorList>
    </citation>
    <scope>NUCLEOTIDE SEQUENCE [LARGE SCALE GENOMIC DNA]</scope>
    <source>
        <strain evidence="8 9">IPMB12</strain>
    </source>
</reference>
<dbReference type="GO" id="GO:0008982">
    <property type="term" value="F:protein-N(PI)-phosphohistidine-sugar phosphotransferase activity"/>
    <property type="evidence" value="ECO:0007669"/>
    <property type="project" value="InterPro"/>
</dbReference>